<dbReference type="PANTHER" id="PTHR47235">
    <property type="entry name" value="BLR6548 PROTEIN"/>
    <property type="match status" value="1"/>
</dbReference>
<dbReference type="EMBL" id="NRRL01000060">
    <property type="protein sequence ID" value="MBK1669744.1"/>
    <property type="molecule type" value="Genomic_DNA"/>
</dbReference>
<organism evidence="2 3">
    <name type="scientific">Rhodovibrio sodomensis</name>
    <dbReference type="NCBI Taxonomy" id="1088"/>
    <lineage>
        <taxon>Bacteria</taxon>
        <taxon>Pseudomonadati</taxon>
        <taxon>Pseudomonadota</taxon>
        <taxon>Alphaproteobacteria</taxon>
        <taxon>Rhodospirillales</taxon>
        <taxon>Rhodovibrionaceae</taxon>
        <taxon>Rhodovibrio</taxon>
    </lineage>
</organism>
<comment type="caution">
    <text evidence="2">The sequence shown here is derived from an EMBL/GenBank/DDBJ whole genome shotgun (WGS) entry which is preliminary data.</text>
</comment>
<dbReference type="PANTHER" id="PTHR47235:SF1">
    <property type="entry name" value="BLR6548 PROTEIN"/>
    <property type="match status" value="1"/>
</dbReference>
<proteinExistence type="predicted"/>
<name>A0ABS1DGZ3_9PROT</name>
<reference evidence="2 3" key="1">
    <citation type="journal article" date="2020" name="Microorganisms">
        <title>Osmotic Adaptation and Compatible Solute Biosynthesis of Phototrophic Bacteria as Revealed from Genome Analyses.</title>
        <authorList>
            <person name="Imhoff J.F."/>
            <person name="Rahn T."/>
            <person name="Kunzel S."/>
            <person name="Keller A."/>
            <person name="Neulinger S.C."/>
        </authorList>
    </citation>
    <scope>NUCLEOTIDE SEQUENCE [LARGE SCALE GENOMIC DNA]</scope>
    <source>
        <strain evidence="2 3">DSM 9895</strain>
    </source>
</reference>
<gene>
    <name evidence="2" type="ORF">CKO28_17035</name>
</gene>
<dbReference type="InterPro" id="IPR028082">
    <property type="entry name" value="Peripla_BP_I"/>
</dbReference>
<feature type="chain" id="PRO_5046030605" description="Amino acid ABC transporter substrate-binding protein" evidence="1">
    <location>
        <begin position="33"/>
        <end position="134"/>
    </location>
</feature>
<dbReference type="Proteomes" id="UP001296873">
    <property type="component" value="Unassembled WGS sequence"/>
</dbReference>
<accession>A0ABS1DGZ3</accession>
<evidence type="ECO:0000313" key="2">
    <source>
        <dbReference type="EMBL" id="MBK1669744.1"/>
    </source>
</evidence>
<evidence type="ECO:0000256" key="1">
    <source>
        <dbReference type="SAM" id="SignalP"/>
    </source>
</evidence>
<sequence>MEETGMKSRLRTPGIGALAAAALGLLAGPAAAEPGVTADKIVFRQSAAFEGPAAALGTGMRAGRLAVAALEQIAGAPTRQALLDAVRRTGTLDFGGVKLTFGPDDTQGMDQVFLTQITADGAFKAVDRLSESGS</sequence>
<evidence type="ECO:0008006" key="4">
    <source>
        <dbReference type="Google" id="ProtNLM"/>
    </source>
</evidence>
<protein>
    <recommendedName>
        <fullName evidence="4">Amino acid ABC transporter substrate-binding protein</fullName>
    </recommendedName>
</protein>
<feature type="signal peptide" evidence="1">
    <location>
        <begin position="1"/>
        <end position="32"/>
    </location>
</feature>
<keyword evidence="3" id="KW-1185">Reference proteome</keyword>
<evidence type="ECO:0000313" key="3">
    <source>
        <dbReference type="Proteomes" id="UP001296873"/>
    </source>
</evidence>
<keyword evidence="1" id="KW-0732">Signal</keyword>
<dbReference type="Gene3D" id="3.40.50.2300">
    <property type="match status" value="1"/>
</dbReference>
<dbReference type="SUPFAM" id="SSF53822">
    <property type="entry name" value="Periplasmic binding protein-like I"/>
    <property type="match status" value="1"/>
</dbReference>